<dbReference type="RefSeq" id="WP_272747304.1">
    <property type="nucleotide sequence ID" value="NZ_JAQQKX010000003.1"/>
</dbReference>
<dbReference type="Pfam" id="PF04588">
    <property type="entry name" value="HIG_1_N"/>
    <property type="match status" value="1"/>
</dbReference>
<evidence type="ECO:0000256" key="1">
    <source>
        <dbReference type="ARBA" id="ARBA00022692"/>
    </source>
</evidence>
<gene>
    <name evidence="6" type="ORF">PQU92_06025</name>
</gene>
<evidence type="ECO:0000256" key="4">
    <source>
        <dbReference type="SAM" id="Phobius"/>
    </source>
</evidence>
<feature type="domain" description="HIG1" evidence="5">
    <location>
        <begin position="1"/>
        <end position="68"/>
    </location>
</feature>
<keyword evidence="2 4" id="KW-1133">Transmembrane helix</keyword>
<dbReference type="PROSITE" id="PS51503">
    <property type="entry name" value="HIG1"/>
    <property type="match status" value="1"/>
</dbReference>
<dbReference type="Proteomes" id="UP001214854">
    <property type="component" value="Unassembled WGS sequence"/>
</dbReference>
<sequence>MHGFLFSLSLVALFAVFAVLCVGIYSLFKGGKFGERWSNKLMQLRVLMQAIAIVILCLFAWWSANHSG</sequence>
<protein>
    <submittedName>
        <fullName evidence="6">Twin transmembrane helix small protein</fullName>
    </submittedName>
</protein>
<dbReference type="InterPro" id="IPR007667">
    <property type="entry name" value="Hypoxia_induced_domain"/>
</dbReference>
<name>A0ABT5HS60_9CAUL</name>
<dbReference type="EMBL" id="JAQQKX010000003">
    <property type="protein sequence ID" value="MDC7682824.1"/>
    <property type="molecule type" value="Genomic_DNA"/>
</dbReference>
<evidence type="ECO:0000256" key="2">
    <source>
        <dbReference type="ARBA" id="ARBA00022989"/>
    </source>
</evidence>
<proteinExistence type="predicted"/>
<reference evidence="6 7" key="1">
    <citation type="submission" date="2023-01" db="EMBL/GenBank/DDBJ databases">
        <title>Novel species of the genus Asticcacaulis isolated from rivers.</title>
        <authorList>
            <person name="Lu H."/>
        </authorList>
    </citation>
    <scope>NUCLEOTIDE SEQUENCE [LARGE SCALE GENOMIC DNA]</scope>
    <source>
        <strain evidence="6 7">BYS171W</strain>
    </source>
</reference>
<comment type="caution">
    <text evidence="6">The sequence shown here is derived from an EMBL/GenBank/DDBJ whole genome shotgun (WGS) entry which is preliminary data.</text>
</comment>
<evidence type="ECO:0000256" key="3">
    <source>
        <dbReference type="ARBA" id="ARBA00023136"/>
    </source>
</evidence>
<feature type="transmembrane region" description="Helical" evidence="4">
    <location>
        <begin position="46"/>
        <end position="64"/>
    </location>
</feature>
<keyword evidence="3 4" id="KW-0472">Membrane</keyword>
<dbReference type="NCBIfam" id="NF033233">
    <property type="entry name" value="twin_helix"/>
    <property type="match status" value="1"/>
</dbReference>
<feature type="transmembrane region" description="Helical" evidence="4">
    <location>
        <begin position="6"/>
        <end position="25"/>
    </location>
</feature>
<organism evidence="6 7">
    <name type="scientific">Asticcacaulis aquaticus</name>
    <dbReference type="NCBI Taxonomy" id="2984212"/>
    <lineage>
        <taxon>Bacteria</taxon>
        <taxon>Pseudomonadati</taxon>
        <taxon>Pseudomonadota</taxon>
        <taxon>Alphaproteobacteria</taxon>
        <taxon>Caulobacterales</taxon>
        <taxon>Caulobacteraceae</taxon>
        <taxon>Asticcacaulis</taxon>
    </lineage>
</organism>
<evidence type="ECO:0000313" key="7">
    <source>
        <dbReference type="Proteomes" id="UP001214854"/>
    </source>
</evidence>
<keyword evidence="1 4" id="KW-0812">Transmembrane</keyword>
<dbReference type="Gene3D" id="6.10.140.1320">
    <property type="match status" value="1"/>
</dbReference>
<evidence type="ECO:0000313" key="6">
    <source>
        <dbReference type="EMBL" id="MDC7682824.1"/>
    </source>
</evidence>
<evidence type="ECO:0000259" key="5">
    <source>
        <dbReference type="PROSITE" id="PS51503"/>
    </source>
</evidence>
<accession>A0ABT5HS60</accession>
<keyword evidence="7" id="KW-1185">Reference proteome</keyword>